<evidence type="ECO:0000313" key="1">
    <source>
        <dbReference type="EMBL" id="KDQ09979.1"/>
    </source>
</evidence>
<protein>
    <submittedName>
        <fullName evidence="1">Uncharacterized protein</fullName>
    </submittedName>
</protein>
<evidence type="ECO:0000313" key="2">
    <source>
        <dbReference type="Proteomes" id="UP000027195"/>
    </source>
</evidence>
<dbReference type="InParanoid" id="A0A067M348"/>
<proteinExistence type="predicted"/>
<sequence>MSGALVGATVMEAQAQVAARHRLFLCNSVAWPVSFKLTFKFDDTTLTRVTLIRFSLTRISLPDIFSCLSLSLGRGAGISLNLARWIGRGRGSS</sequence>
<dbReference type="AlphaFoldDB" id="A0A067M348"/>
<accession>A0A067M348</accession>
<dbReference type="Proteomes" id="UP000027195">
    <property type="component" value="Unassembled WGS sequence"/>
</dbReference>
<name>A0A067M348_BOTB1</name>
<dbReference type="HOGENOM" id="CLU_2399399_0_0_1"/>
<organism evidence="1 2">
    <name type="scientific">Botryobasidium botryosum (strain FD-172 SS1)</name>
    <dbReference type="NCBI Taxonomy" id="930990"/>
    <lineage>
        <taxon>Eukaryota</taxon>
        <taxon>Fungi</taxon>
        <taxon>Dikarya</taxon>
        <taxon>Basidiomycota</taxon>
        <taxon>Agaricomycotina</taxon>
        <taxon>Agaricomycetes</taxon>
        <taxon>Cantharellales</taxon>
        <taxon>Botryobasidiaceae</taxon>
        <taxon>Botryobasidium</taxon>
    </lineage>
</organism>
<keyword evidence="2" id="KW-1185">Reference proteome</keyword>
<reference evidence="2" key="1">
    <citation type="journal article" date="2014" name="Proc. Natl. Acad. Sci. U.S.A.">
        <title>Extensive sampling of basidiomycete genomes demonstrates inadequacy of the white-rot/brown-rot paradigm for wood decay fungi.</title>
        <authorList>
            <person name="Riley R."/>
            <person name="Salamov A.A."/>
            <person name="Brown D.W."/>
            <person name="Nagy L.G."/>
            <person name="Floudas D."/>
            <person name="Held B.W."/>
            <person name="Levasseur A."/>
            <person name="Lombard V."/>
            <person name="Morin E."/>
            <person name="Otillar R."/>
            <person name="Lindquist E.A."/>
            <person name="Sun H."/>
            <person name="LaButti K.M."/>
            <person name="Schmutz J."/>
            <person name="Jabbour D."/>
            <person name="Luo H."/>
            <person name="Baker S.E."/>
            <person name="Pisabarro A.G."/>
            <person name="Walton J.D."/>
            <person name="Blanchette R.A."/>
            <person name="Henrissat B."/>
            <person name="Martin F."/>
            <person name="Cullen D."/>
            <person name="Hibbett D.S."/>
            <person name="Grigoriev I.V."/>
        </authorList>
    </citation>
    <scope>NUCLEOTIDE SEQUENCE [LARGE SCALE GENOMIC DNA]</scope>
    <source>
        <strain evidence="2">FD-172 SS1</strain>
    </source>
</reference>
<gene>
    <name evidence="1" type="ORF">BOTBODRAFT_502947</name>
</gene>
<dbReference type="EMBL" id="KL198072">
    <property type="protein sequence ID" value="KDQ09979.1"/>
    <property type="molecule type" value="Genomic_DNA"/>
</dbReference>